<dbReference type="KEGG" id="ssck:SPSK_10201"/>
<proteinExistence type="predicted"/>
<sequence length="75" mass="8211">MRSGSSTLVMLYARPTSTTIRYLLSALAHFLITASVVVASSVLSASSSYLLNPNQPFLRKYFSNRRTPSTTSPPK</sequence>
<dbReference type="GeneID" id="27672026"/>
<dbReference type="EMBL" id="AXCR01000007">
    <property type="protein sequence ID" value="KJR85039.1"/>
    <property type="molecule type" value="Genomic_DNA"/>
</dbReference>
<protein>
    <submittedName>
        <fullName evidence="1">Uncharacterized protein</fullName>
    </submittedName>
</protein>
<reference evidence="1 2" key="2">
    <citation type="journal article" date="2015" name="Eukaryot. Cell">
        <title>Asexual propagation of a virulent clone complex in a human and feline outbreak of sporotrichosis.</title>
        <authorList>
            <person name="Teixeira Mde M."/>
            <person name="Rodrigues A.M."/>
            <person name="Tsui C.K."/>
            <person name="de Almeida L.G."/>
            <person name="Van Diepeningen A.D."/>
            <person name="van den Ende B.G."/>
            <person name="Fernandes G.F."/>
            <person name="Kano R."/>
            <person name="Hamelin R.C."/>
            <person name="Lopes-Bezerra L.M."/>
            <person name="Vasconcelos A.T."/>
            <person name="de Hoog S."/>
            <person name="de Camargo Z.P."/>
            <person name="Felipe M.S."/>
        </authorList>
    </citation>
    <scope>NUCLEOTIDE SEQUENCE [LARGE SCALE GENOMIC DNA]</scope>
    <source>
        <strain evidence="1 2">1099-18</strain>
    </source>
</reference>
<dbReference type="Proteomes" id="UP000033710">
    <property type="component" value="Unassembled WGS sequence"/>
</dbReference>
<dbReference type="VEuPathDB" id="FungiDB:SPSK_10201"/>
<comment type="caution">
    <text evidence="1">The sequence shown here is derived from an EMBL/GenBank/DDBJ whole genome shotgun (WGS) entry which is preliminary data.</text>
</comment>
<reference evidence="1 2" key="1">
    <citation type="journal article" date="2014" name="BMC Genomics">
        <title>Comparative genomics of the major fungal agents of human and animal Sporotrichosis: Sporothrix schenckii and Sporothrix brasiliensis.</title>
        <authorList>
            <person name="Teixeira M.M."/>
            <person name="de Almeida L.G."/>
            <person name="Kubitschek-Barreira P."/>
            <person name="Alves F.L."/>
            <person name="Kioshima E.S."/>
            <person name="Abadio A.K."/>
            <person name="Fernandes L."/>
            <person name="Derengowski L.S."/>
            <person name="Ferreira K.S."/>
            <person name="Souza R.C."/>
            <person name="Ruiz J.C."/>
            <person name="de Andrade N.C."/>
            <person name="Paes H.C."/>
            <person name="Nicola A.M."/>
            <person name="Albuquerque P."/>
            <person name="Gerber A.L."/>
            <person name="Martins V.P."/>
            <person name="Peconick L.D."/>
            <person name="Neto A.V."/>
            <person name="Chaucanez C.B."/>
            <person name="Silva P.A."/>
            <person name="Cunha O.L."/>
            <person name="de Oliveira F.F."/>
            <person name="dos Santos T.C."/>
            <person name="Barros A.L."/>
            <person name="Soares M.A."/>
            <person name="de Oliveira L.M."/>
            <person name="Marini M.M."/>
            <person name="Villalobos-Duno H."/>
            <person name="Cunha M.M."/>
            <person name="de Hoog S."/>
            <person name="da Silveira J.F."/>
            <person name="Henrissat B."/>
            <person name="Nino-Vega G.A."/>
            <person name="Cisalpino P.S."/>
            <person name="Mora-Montes H.M."/>
            <person name="Almeida S.R."/>
            <person name="Stajich J.E."/>
            <person name="Lopes-Bezerra L.M."/>
            <person name="Vasconcelos A.T."/>
            <person name="Felipe M.S."/>
        </authorList>
    </citation>
    <scope>NUCLEOTIDE SEQUENCE [LARGE SCALE GENOMIC DNA]</scope>
    <source>
        <strain evidence="1 2">1099-18</strain>
    </source>
</reference>
<organism evidence="1 2">
    <name type="scientific">Sporothrix schenckii 1099-18</name>
    <dbReference type="NCBI Taxonomy" id="1397361"/>
    <lineage>
        <taxon>Eukaryota</taxon>
        <taxon>Fungi</taxon>
        <taxon>Dikarya</taxon>
        <taxon>Ascomycota</taxon>
        <taxon>Pezizomycotina</taxon>
        <taxon>Sordariomycetes</taxon>
        <taxon>Sordariomycetidae</taxon>
        <taxon>Ophiostomatales</taxon>
        <taxon>Ophiostomataceae</taxon>
        <taxon>Sporothrix</taxon>
    </lineage>
</organism>
<dbReference type="AlphaFoldDB" id="A0A0F2M7J2"/>
<evidence type="ECO:0000313" key="2">
    <source>
        <dbReference type="Proteomes" id="UP000033710"/>
    </source>
</evidence>
<gene>
    <name evidence="1" type="ORF">SPSK_10201</name>
</gene>
<name>A0A0F2M7J2_SPOSC</name>
<accession>A0A0F2M7J2</accession>
<evidence type="ECO:0000313" key="1">
    <source>
        <dbReference type="EMBL" id="KJR85039.1"/>
    </source>
</evidence>
<dbReference type="RefSeq" id="XP_016587715.1">
    <property type="nucleotide sequence ID" value="XM_016736749.1"/>
</dbReference>